<reference evidence="2" key="2">
    <citation type="journal article" date="2021" name="PeerJ">
        <title>Extensive microbial diversity within the chicken gut microbiome revealed by metagenomics and culture.</title>
        <authorList>
            <person name="Gilroy R."/>
            <person name="Ravi A."/>
            <person name="Getino M."/>
            <person name="Pursley I."/>
            <person name="Horton D.L."/>
            <person name="Alikhan N.F."/>
            <person name="Baker D."/>
            <person name="Gharbi K."/>
            <person name="Hall N."/>
            <person name="Watson M."/>
            <person name="Adriaenssens E.M."/>
            <person name="Foster-Nyarko E."/>
            <person name="Jarju S."/>
            <person name="Secka A."/>
            <person name="Antonio M."/>
            <person name="Oren A."/>
            <person name="Chaudhuri R.R."/>
            <person name="La Ragione R."/>
            <person name="Hildebrand F."/>
            <person name="Pallen M.J."/>
        </authorList>
    </citation>
    <scope>NUCLEOTIDE SEQUENCE</scope>
    <source>
        <strain evidence="2">CHK147-3167</strain>
    </source>
</reference>
<feature type="transmembrane region" description="Helical" evidence="1">
    <location>
        <begin position="6"/>
        <end position="24"/>
    </location>
</feature>
<evidence type="ECO:0000256" key="1">
    <source>
        <dbReference type="SAM" id="Phobius"/>
    </source>
</evidence>
<feature type="transmembrane region" description="Helical" evidence="1">
    <location>
        <begin position="31"/>
        <end position="51"/>
    </location>
</feature>
<accession>A0A9D1D025</accession>
<evidence type="ECO:0000313" key="2">
    <source>
        <dbReference type="EMBL" id="HIQ90991.1"/>
    </source>
</evidence>
<evidence type="ECO:0008006" key="4">
    <source>
        <dbReference type="Google" id="ProtNLM"/>
    </source>
</evidence>
<keyword evidence="1" id="KW-0812">Transmembrane</keyword>
<sequence>MEITYVVIITIITYICGAITKCFVDKVPSKYIPIQNVIIGIIAGLICYFTKIEPNLLQALVLCLVASMGAGGIADLSKLKEGE</sequence>
<evidence type="ECO:0000313" key="3">
    <source>
        <dbReference type="Proteomes" id="UP000886786"/>
    </source>
</evidence>
<feature type="transmembrane region" description="Helical" evidence="1">
    <location>
        <begin position="57"/>
        <end position="76"/>
    </location>
</feature>
<gene>
    <name evidence="2" type="ORF">IAB27_05155</name>
</gene>
<name>A0A9D1D025_9FIRM</name>
<keyword evidence="1" id="KW-0472">Membrane</keyword>
<keyword evidence="1" id="KW-1133">Transmembrane helix</keyword>
<dbReference type="EMBL" id="DVFV01000096">
    <property type="protein sequence ID" value="HIQ90991.1"/>
    <property type="molecule type" value="Genomic_DNA"/>
</dbReference>
<organism evidence="2 3">
    <name type="scientific">Candidatus Coprosoma intestinipullorum</name>
    <dbReference type="NCBI Taxonomy" id="2840752"/>
    <lineage>
        <taxon>Bacteria</taxon>
        <taxon>Bacillati</taxon>
        <taxon>Bacillota</taxon>
        <taxon>Bacillota incertae sedis</taxon>
        <taxon>Candidatus Coprosoma</taxon>
    </lineage>
</organism>
<reference evidence="2" key="1">
    <citation type="submission" date="2020-10" db="EMBL/GenBank/DDBJ databases">
        <authorList>
            <person name="Gilroy R."/>
        </authorList>
    </citation>
    <scope>NUCLEOTIDE SEQUENCE</scope>
    <source>
        <strain evidence="2">CHK147-3167</strain>
    </source>
</reference>
<dbReference type="Proteomes" id="UP000886786">
    <property type="component" value="Unassembled WGS sequence"/>
</dbReference>
<comment type="caution">
    <text evidence="2">The sequence shown here is derived from an EMBL/GenBank/DDBJ whole genome shotgun (WGS) entry which is preliminary data.</text>
</comment>
<dbReference type="AlphaFoldDB" id="A0A9D1D025"/>
<protein>
    <recommendedName>
        <fullName evidence="4">Holin</fullName>
    </recommendedName>
</protein>
<proteinExistence type="predicted"/>